<evidence type="ECO:0000313" key="2">
    <source>
        <dbReference type="Proteomes" id="UP000830167"/>
    </source>
</evidence>
<dbReference type="EMBL" id="CP089291">
    <property type="protein sequence ID" value="UOF91975.1"/>
    <property type="molecule type" value="Genomic_DNA"/>
</dbReference>
<evidence type="ECO:0000313" key="1">
    <source>
        <dbReference type="EMBL" id="UOF91975.1"/>
    </source>
</evidence>
<accession>A0ABY4CNB1</accession>
<dbReference type="Proteomes" id="UP000830167">
    <property type="component" value="Chromosome"/>
</dbReference>
<dbReference type="RefSeq" id="WP_347438659.1">
    <property type="nucleotide sequence ID" value="NZ_CP089291.1"/>
</dbReference>
<keyword evidence="2" id="KW-1185">Reference proteome</keyword>
<gene>
    <name evidence="1" type="ORF">LSG31_06995</name>
</gene>
<sequence>MQLPHSLIHDIRRYDQSNQSKIDDVCDLAKTMPTPLHSGYVLVDSWYTCPKFMNAFAEREYSTQQGMQISNYKLMYQTGFENNKLRILLRKSGILSFQTI</sequence>
<evidence type="ECO:0008006" key="3">
    <source>
        <dbReference type="Google" id="ProtNLM"/>
    </source>
</evidence>
<name>A0ABY4CNB1_9BACL</name>
<reference evidence="1" key="1">
    <citation type="submission" date="2021-12" db="EMBL/GenBank/DDBJ databases">
        <title>Alicyclobacillaceae gen. nov., sp. nov., isolated from chalcocite enrichment system.</title>
        <authorList>
            <person name="Jiang Z."/>
        </authorList>
    </citation>
    <scope>NUCLEOTIDE SEQUENCE</scope>
    <source>
        <strain evidence="1">MYW30-H2</strain>
    </source>
</reference>
<proteinExistence type="predicted"/>
<protein>
    <recommendedName>
        <fullName evidence="3">Transposase IS701-like DDE domain-containing protein</fullName>
    </recommendedName>
</protein>
<organism evidence="1 2">
    <name type="scientific">Fodinisporobacter ferrooxydans</name>
    <dbReference type="NCBI Taxonomy" id="2901836"/>
    <lineage>
        <taxon>Bacteria</taxon>
        <taxon>Bacillati</taxon>
        <taxon>Bacillota</taxon>
        <taxon>Bacilli</taxon>
        <taxon>Bacillales</taxon>
        <taxon>Alicyclobacillaceae</taxon>
        <taxon>Fodinisporobacter</taxon>
    </lineage>
</organism>